<evidence type="ECO:0000313" key="2">
    <source>
        <dbReference type="WBParaSite" id="nRc.2.0.1.t13278-RA"/>
    </source>
</evidence>
<reference evidence="2" key="1">
    <citation type="submission" date="2022-11" db="UniProtKB">
        <authorList>
            <consortium name="WormBaseParasite"/>
        </authorList>
    </citation>
    <scope>IDENTIFICATION</scope>
</reference>
<dbReference type="AlphaFoldDB" id="A0A915IHF2"/>
<organism evidence="1 2">
    <name type="scientific">Romanomermis culicivorax</name>
    <name type="common">Nematode worm</name>
    <dbReference type="NCBI Taxonomy" id="13658"/>
    <lineage>
        <taxon>Eukaryota</taxon>
        <taxon>Metazoa</taxon>
        <taxon>Ecdysozoa</taxon>
        <taxon>Nematoda</taxon>
        <taxon>Enoplea</taxon>
        <taxon>Dorylaimia</taxon>
        <taxon>Mermithida</taxon>
        <taxon>Mermithoidea</taxon>
        <taxon>Mermithidae</taxon>
        <taxon>Romanomermis</taxon>
    </lineage>
</organism>
<keyword evidence="1" id="KW-1185">Reference proteome</keyword>
<evidence type="ECO:0000313" key="1">
    <source>
        <dbReference type="Proteomes" id="UP000887565"/>
    </source>
</evidence>
<sequence length="133" mass="15314">MKHGLSINRLRQPVLVHRYDGVAAVQLCQHGEISIYQQRQNPCFLLSRIVLLAILNKFLSSTFIVSRSLQQVNLDLIGVLHQIDEEKQSLLNKQDWKFQCLDLYGHNAMSFYQNVKVSKQRTTSCNIKKAMIG</sequence>
<accession>A0A915IHF2</accession>
<dbReference type="Proteomes" id="UP000887565">
    <property type="component" value="Unplaced"/>
</dbReference>
<proteinExistence type="predicted"/>
<dbReference type="WBParaSite" id="nRc.2.0.1.t13278-RA">
    <property type="protein sequence ID" value="nRc.2.0.1.t13278-RA"/>
    <property type="gene ID" value="nRc.2.0.1.g13278"/>
</dbReference>
<name>A0A915IHF2_ROMCU</name>
<protein>
    <submittedName>
        <fullName evidence="2">Uncharacterized protein</fullName>
    </submittedName>
</protein>